<dbReference type="EMBL" id="CP002830">
    <property type="protein sequence ID" value="AEI63890.1"/>
    <property type="molecule type" value="Genomic_DNA"/>
</dbReference>
<organism evidence="2 3">
    <name type="scientific">Myxococcus fulvus (strain ATCC BAA-855 / HW-1)</name>
    <dbReference type="NCBI Taxonomy" id="483219"/>
    <lineage>
        <taxon>Bacteria</taxon>
        <taxon>Pseudomonadati</taxon>
        <taxon>Myxococcota</taxon>
        <taxon>Myxococcia</taxon>
        <taxon>Myxococcales</taxon>
        <taxon>Cystobacterineae</taxon>
        <taxon>Myxococcaceae</taxon>
        <taxon>Myxococcus</taxon>
    </lineage>
</organism>
<name>F8CKX7_MYXFH</name>
<gene>
    <name evidence="2" type="ordered locus">LILAB_09895</name>
</gene>
<dbReference type="STRING" id="483219.LILAB_09895"/>
<protein>
    <submittedName>
        <fullName evidence="2">Uncharacterized protein</fullName>
    </submittedName>
</protein>
<accession>F8CKX7</accession>
<keyword evidence="1" id="KW-0472">Membrane</keyword>
<sequence length="99" mass="10434">MMHGFRWGVGLSAMATVLGGLGMWRAERMARPVLVEVPFPEFARLPSLPPLPLPPPTMDGPAEWIRVRAVSKDTGAPLAGARVSLIRGLFETGTGGAGA</sequence>
<keyword evidence="1" id="KW-0812">Transmembrane</keyword>
<dbReference type="Proteomes" id="UP000000488">
    <property type="component" value="Chromosome"/>
</dbReference>
<dbReference type="KEGG" id="mfu:LILAB_09895"/>
<evidence type="ECO:0000313" key="3">
    <source>
        <dbReference type="Proteomes" id="UP000000488"/>
    </source>
</evidence>
<keyword evidence="1" id="KW-1133">Transmembrane helix</keyword>
<proteinExistence type="predicted"/>
<evidence type="ECO:0000313" key="2">
    <source>
        <dbReference type="EMBL" id="AEI63890.1"/>
    </source>
</evidence>
<feature type="transmembrane region" description="Helical" evidence="1">
    <location>
        <begin position="6"/>
        <end position="24"/>
    </location>
</feature>
<dbReference type="AlphaFoldDB" id="F8CKX7"/>
<evidence type="ECO:0000256" key="1">
    <source>
        <dbReference type="SAM" id="Phobius"/>
    </source>
</evidence>
<dbReference type="HOGENOM" id="CLU_2317323_0_0_7"/>
<reference evidence="2 3" key="1">
    <citation type="journal article" date="2011" name="J. Bacteriol.">
        <title>Genome sequence of the halotolerant marine bacterium Myxococcus fulvus HW-1.</title>
        <authorList>
            <person name="Li Z.F."/>
            <person name="Li X."/>
            <person name="Liu H."/>
            <person name="Liu X."/>
            <person name="Han K."/>
            <person name="Wu Z.H."/>
            <person name="Hu W."/>
            <person name="Li F.F."/>
            <person name="Li Y.Z."/>
        </authorList>
    </citation>
    <scope>NUCLEOTIDE SEQUENCE [LARGE SCALE GENOMIC DNA]</scope>
    <source>
        <strain evidence="3">ATCC BAA-855 / HW-1</strain>
    </source>
</reference>